<dbReference type="GO" id="GO:0000293">
    <property type="term" value="F:ferric-chelate reductase activity"/>
    <property type="evidence" value="ECO:0007669"/>
    <property type="project" value="TreeGrafter"/>
</dbReference>
<dbReference type="Pfam" id="PF08022">
    <property type="entry name" value="FAD_binding_8"/>
    <property type="match status" value="1"/>
</dbReference>
<evidence type="ECO:0000256" key="7">
    <source>
        <dbReference type="ARBA" id="ARBA00023180"/>
    </source>
</evidence>
<comment type="subcellular location">
    <subcellularLocation>
        <location evidence="1">Membrane</location>
        <topology evidence="1">Multi-pass membrane protein</topology>
    </subcellularLocation>
</comment>
<protein>
    <submittedName>
        <fullName evidence="11">Ferric reductase like transmembrane component-domain-containing protein</fullName>
    </submittedName>
</protein>
<sequence length="605" mass="67908">MRSFVAALLALLVRYGQSWYDPPCAYACRAIIGNAPLDCPSMDHGSMDLSEHSHGGSPTAPCIAKNGDFLRTLANCISTRCAEVSSSKLEAYWAQQATGDKTVSPQWTYGAALANVTASPRRTYIAGDKLNYTALIADADYQYQYDFNVFFDWEEAVQSTYVIVLISVGVATPVLFSTLGYLPFMTRAIDRIKPYLNFPYPHPWGFNESAELLAYVGYRTGHISFALLPLTVLFSSRNNILLWITDWPFSTFLVLHRWVARLCALHAIVHSITLLTAYISLGTYYTDAHKPYWIWGIVGTLCLVLLLVQSVLWFRRASYEVFLALHILLAAFAIVGCWYHIYFWKPFSGVYELWIYMVCAVWFFDRLFRVLRVAKFGVRRANVVELSDEVVRLDISGVRWLSMPGYHAYIYFPTLQSFRPWQNHPFSVTNTALLQKMSTSERASSHSGDVEMSQKAPQIVISQSVTGTDSISLYIKKHNGTTSLLRKHSNLPVLLEGPYRGNTTRDVLKCDRVLLIGAWSLKGSSRPLLQDLDPALSEIADKVISVGERLDVRALLEQDIEAGWKRIGVVVCGPPGLCDSTRSAVVSVGKASEVVFELEVDAFSW</sequence>
<dbReference type="CDD" id="cd06186">
    <property type="entry name" value="NOX_Duox_like_FAD_NADP"/>
    <property type="match status" value="1"/>
</dbReference>
<accession>A0A9P9GJG6</accession>
<feature type="transmembrane region" description="Helical" evidence="8">
    <location>
        <begin position="353"/>
        <end position="371"/>
    </location>
</feature>
<keyword evidence="4 8" id="KW-1133">Transmembrane helix</keyword>
<evidence type="ECO:0000256" key="1">
    <source>
        <dbReference type="ARBA" id="ARBA00004141"/>
    </source>
</evidence>
<dbReference type="GO" id="GO:0006879">
    <property type="term" value="P:intracellular iron ion homeostasis"/>
    <property type="evidence" value="ECO:0007669"/>
    <property type="project" value="TreeGrafter"/>
</dbReference>
<evidence type="ECO:0000256" key="5">
    <source>
        <dbReference type="ARBA" id="ARBA00023065"/>
    </source>
</evidence>
<keyword evidence="5" id="KW-0406">Ion transport</keyword>
<feature type="transmembrane region" description="Helical" evidence="8">
    <location>
        <begin position="321"/>
        <end position="341"/>
    </location>
</feature>
<feature type="chain" id="PRO_5040494967" evidence="9">
    <location>
        <begin position="19"/>
        <end position="605"/>
    </location>
</feature>
<dbReference type="EMBL" id="JAGMUX010000013">
    <property type="protein sequence ID" value="KAH7240723.1"/>
    <property type="molecule type" value="Genomic_DNA"/>
</dbReference>
<dbReference type="InterPro" id="IPR017927">
    <property type="entry name" value="FAD-bd_FR_type"/>
</dbReference>
<evidence type="ECO:0000256" key="3">
    <source>
        <dbReference type="ARBA" id="ARBA00022692"/>
    </source>
</evidence>
<evidence type="ECO:0000256" key="9">
    <source>
        <dbReference type="SAM" id="SignalP"/>
    </source>
</evidence>
<dbReference type="AlphaFoldDB" id="A0A9P9GJG6"/>
<dbReference type="SFLD" id="SFLDG01168">
    <property type="entry name" value="Ferric_reductase_subgroup_(FRE"/>
    <property type="match status" value="1"/>
</dbReference>
<dbReference type="SFLD" id="SFLDS00052">
    <property type="entry name" value="Ferric_Reductase_Domain"/>
    <property type="match status" value="1"/>
</dbReference>
<evidence type="ECO:0000313" key="12">
    <source>
        <dbReference type="Proteomes" id="UP000720189"/>
    </source>
</evidence>
<dbReference type="GeneID" id="70225857"/>
<keyword evidence="2" id="KW-0813">Transport</keyword>
<feature type="domain" description="FAD-binding FR-type" evidence="10">
    <location>
        <begin position="373"/>
        <end position="505"/>
    </location>
</feature>
<keyword evidence="3 8" id="KW-0812">Transmembrane</keyword>
<keyword evidence="12" id="KW-1185">Reference proteome</keyword>
<gene>
    <name evidence="11" type="ORF">BKA55DRAFT_596132</name>
</gene>
<feature type="transmembrane region" description="Helical" evidence="8">
    <location>
        <begin position="267"/>
        <end position="286"/>
    </location>
</feature>
<evidence type="ECO:0000259" key="10">
    <source>
        <dbReference type="PROSITE" id="PS51384"/>
    </source>
</evidence>
<feature type="transmembrane region" description="Helical" evidence="8">
    <location>
        <begin position="161"/>
        <end position="184"/>
    </location>
</feature>
<dbReference type="PROSITE" id="PS51384">
    <property type="entry name" value="FAD_FR"/>
    <property type="match status" value="1"/>
</dbReference>
<evidence type="ECO:0000256" key="2">
    <source>
        <dbReference type="ARBA" id="ARBA00022448"/>
    </source>
</evidence>
<dbReference type="OrthoDB" id="167398at2759"/>
<dbReference type="PANTHER" id="PTHR32361:SF9">
    <property type="entry name" value="FERRIC REDUCTASE TRANSMEMBRANE COMPONENT 3-RELATED"/>
    <property type="match status" value="1"/>
</dbReference>
<dbReference type="PANTHER" id="PTHR32361">
    <property type="entry name" value="FERRIC/CUPRIC REDUCTASE TRANSMEMBRANE COMPONENT"/>
    <property type="match status" value="1"/>
</dbReference>
<evidence type="ECO:0000313" key="11">
    <source>
        <dbReference type="EMBL" id="KAH7240723.1"/>
    </source>
</evidence>
<organism evidence="11 12">
    <name type="scientific">Fusarium redolens</name>
    <dbReference type="NCBI Taxonomy" id="48865"/>
    <lineage>
        <taxon>Eukaryota</taxon>
        <taxon>Fungi</taxon>
        <taxon>Dikarya</taxon>
        <taxon>Ascomycota</taxon>
        <taxon>Pezizomycotina</taxon>
        <taxon>Sordariomycetes</taxon>
        <taxon>Hypocreomycetidae</taxon>
        <taxon>Hypocreales</taxon>
        <taxon>Nectriaceae</taxon>
        <taxon>Fusarium</taxon>
        <taxon>Fusarium redolens species complex</taxon>
    </lineage>
</organism>
<comment type="caution">
    <text evidence="11">The sequence shown here is derived from an EMBL/GenBank/DDBJ whole genome shotgun (WGS) entry which is preliminary data.</text>
</comment>
<dbReference type="Pfam" id="PF01794">
    <property type="entry name" value="Ferric_reduct"/>
    <property type="match status" value="1"/>
</dbReference>
<dbReference type="GO" id="GO:0015677">
    <property type="term" value="P:copper ion import"/>
    <property type="evidence" value="ECO:0007669"/>
    <property type="project" value="TreeGrafter"/>
</dbReference>
<reference evidence="11" key="1">
    <citation type="journal article" date="2021" name="Nat. Commun.">
        <title>Genetic determinants of endophytism in the Arabidopsis root mycobiome.</title>
        <authorList>
            <person name="Mesny F."/>
            <person name="Miyauchi S."/>
            <person name="Thiergart T."/>
            <person name="Pickel B."/>
            <person name="Atanasova L."/>
            <person name="Karlsson M."/>
            <person name="Huettel B."/>
            <person name="Barry K.W."/>
            <person name="Haridas S."/>
            <person name="Chen C."/>
            <person name="Bauer D."/>
            <person name="Andreopoulos W."/>
            <person name="Pangilinan J."/>
            <person name="LaButti K."/>
            <person name="Riley R."/>
            <person name="Lipzen A."/>
            <person name="Clum A."/>
            <person name="Drula E."/>
            <person name="Henrissat B."/>
            <person name="Kohler A."/>
            <person name="Grigoriev I.V."/>
            <person name="Martin F.M."/>
            <person name="Hacquard S."/>
        </authorList>
    </citation>
    <scope>NUCLEOTIDE SEQUENCE</scope>
    <source>
        <strain evidence="11">MPI-CAGE-AT-0023</strain>
    </source>
</reference>
<proteinExistence type="predicted"/>
<keyword evidence="7" id="KW-0325">Glycoprotein</keyword>
<evidence type="ECO:0000256" key="6">
    <source>
        <dbReference type="ARBA" id="ARBA00023136"/>
    </source>
</evidence>
<dbReference type="Proteomes" id="UP000720189">
    <property type="component" value="Unassembled WGS sequence"/>
</dbReference>
<dbReference type="GO" id="GO:0006826">
    <property type="term" value="P:iron ion transport"/>
    <property type="evidence" value="ECO:0007669"/>
    <property type="project" value="TreeGrafter"/>
</dbReference>
<evidence type="ECO:0000256" key="8">
    <source>
        <dbReference type="SAM" id="Phobius"/>
    </source>
</evidence>
<dbReference type="InterPro" id="IPR013130">
    <property type="entry name" value="Fe3_Rdtase_TM_dom"/>
</dbReference>
<feature type="transmembrane region" description="Helical" evidence="8">
    <location>
        <begin position="292"/>
        <end position="314"/>
    </location>
</feature>
<dbReference type="GO" id="GO:0005886">
    <property type="term" value="C:plasma membrane"/>
    <property type="evidence" value="ECO:0007669"/>
    <property type="project" value="TreeGrafter"/>
</dbReference>
<dbReference type="InterPro" id="IPR051410">
    <property type="entry name" value="Ferric/Cupric_Reductase"/>
</dbReference>
<keyword evidence="6 8" id="KW-0472">Membrane</keyword>
<feature type="signal peptide" evidence="9">
    <location>
        <begin position="1"/>
        <end position="18"/>
    </location>
</feature>
<name>A0A9P9GJG6_FUSRE</name>
<evidence type="ECO:0000256" key="4">
    <source>
        <dbReference type="ARBA" id="ARBA00022989"/>
    </source>
</evidence>
<dbReference type="RefSeq" id="XP_046046237.1">
    <property type="nucleotide sequence ID" value="XM_046195903.1"/>
</dbReference>
<dbReference type="InterPro" id="IPR013112">
    <property type="entry name" value="FAD-bd_8"/>
</dbReference>
<keyword evidence="9" id="KW-0732">Signal</keyword>